<feature type="signal peptide" evidence="1">
    <location>
        <begin position="1"/>
        <end position="19"/>
    </location>
</feature>
<dbReference type="AlphaFoldDB" id="A0A518G9V5"/>
<dbReference type="Proteomes" id="UP000318017">
    <property type="component" value="Chromosome"/>
</dbReference>
<dbReference type="KEGG" id="ahel:Q31a_37030"/>
<sequence precursor="true">MKLLVVTLLLSWQIGLVGAAEQVSFSKQVLPILSDKCFICHGPDAREANALRLDSWEGATVDLGGYRAIDAAAPESSELLHRIRSQDDPMPPQDAEKQLTDVERETLAAWIEQGGKYTKHWAYVRPENSLPLSAPDATGSAIIDGFIRDQLPAANASPPGESATGHIDLAPAADRATLARRVALVLTGLPPTPQQLSKYLSTADPEAYETLVEDLLQDPKFGEHQARYWLDAVRYGDTHGLHLDNRRAIYPYRDWVVKALNDNLPFDQFITWQLAGDLLPNPTLEQLVATGYVRLNPSTSEGGAITEEFQAKNSFDRAENFGTVFLGMSLTCARCHTHKYDPILHTEYYQILAFFNNTSERALDGNKYDYAPILQAPNNQTQWQLWSELTERESFLLERAAELIEQKRIFNAEQGRAWEMASPREKLQLLAVPNSLFGDSTIAERAQDLLAEWSSAESNWVPTLVAQELEQRRPTYLLSRGEYDLPTGEPLIPDTQAVLSPFPSDAPRNRLGLAQWMVHSDNPLVSRVLINRVWQRVFGIGLVRTPEEFGLQGQQPTHPELLDWLAVEFQESGWDLKHMLRLMVHSKTFQQSSSRRSDISDPENRLFARGPSFRLDAEVLRDLALWGSGLMLEELGGEGIKPFQPDGLWEALSHPASNTKNYVPDTGDKLYRRSLYVYWKRTSPHPMMTLFDAPSRESSCVARSRTSTSLQSLALFNETQRIEFARKFAERLMIESPPAAGATADGKAIEQQRLDALFVKLVCRPATAAEAAACLNLLQQMNKRYATSDADCQALLAIGESPVEQQLDAVELAAWTQVVVTVLASDPVILLY</sequence>
<evidence type="ECO:0000259" key="3">
    <source>
        <dbReference type="Pfam" id="PF07587"/>
    </source>
</evidence>
<dbReference type="Pfam" id="PF07587">
    <property type="entry name" value="PSD1"/>
    <property type="match status" value="1"/>
</dbReference>
<dbReference type="SUPFAM" id="SSF46626">
    <property type="entry name" value="Cytochrome c"/>
    <property type="match status" value="1"/>
</dbReference>
<feature type="domain" description="DUF1549" evidence="2">
    <location>
        <begin position="166"/>
        <end position="359"/>
    </location>
</feature>
<evidence type="ECO:0000259" key="2">
    <source>
        <dbReference type="Pfam" id="PF07583"/>
    </source>
</evidence>
<evidence type="ECO:0000313" key="5">
    <source>
        <dbReference type="EMBL" id="QDV25377.1"/>
    </source>
</evidence>
<dbReference type="InterPro" id="IPR011429">
    <property type="entry name" value="Cyt_c_Planctomycete-type"/>
</dbReference>
<gene>
    <name evidence="5" type="ORF">Q31a_37030</name>
</gene>
<dbReference type="InterPro" id="IPR036909">
    <property type="entry name" value="Cyt_c-like_dom_sf"/>
</dbReference>
<evidence type="ECO:0000313" key="6">
    <source>
        <dbReference type="Proteomes" id="UP000318017"/>
    </source>
</evidence>
<keyword evidence="6" id="KW-1185">Reference proteome</keyword>
<feature type="domain" description="Cytochrome C Planctomycete-type" evidence="4">
    <location>
        <begin position="37"/>
        <end position="94"/>
    </location>
</feature>
<proteinExistence type="predicted"/>
<protein>
    <submittedName>
        <fullName evidence="5">Planctomycete cytochrome C</fullName>
    </submittedName>
</protein>
<dbReference type="Pfam" id="PF07635">
    <property type="entry name" value="PSCyt1"/>
    <property type="match status" value="1"/>
</dbReference>
<feature type="domain" description="DUF1553" evidence="3">
    <location>
        <begin position="509"/>
        <end position="777"/>
    </location>
</feature>
<keyword evidence="1" id="KW-0732">Signal</keyword>
<reference evidence="5 6" key="1">
    <citation type="submission" date="2019-02" db="EMBL/GenBank/DDBJ databases">
        <title>Deep-cultivation of Planctomycetes and their phenomic and genomic characterization uncovers novel biology.</title>
        <authorList>
            <person name="Wiegand S."/>
            <person name="Jogler M."/>
            <person name="Boedeker C."/>
            <person name="Pinto D."/>
            <person name="Vollmers J."/>
            <person name="Rivas-Marin E."/>
            <person name="Kohn T."/>
            <person name="Peeters S.H."/>
            <person name="Heuer A."/>
            <person name="Rast P."/>
            <person name="Oberbeckmann S."/>
            <person name="Bunk B."/>
            <person name="Jeske O."/>
            <person name="Meyerdierks A."/>
            <person name="Storesund J.E."/>
            <person name="Kallscheuer N."/>
            <person name="Luecker S."/>
            <person name="Lage O.M."/>
            <person name="Pohl T."/>
            <person name="Merkel B.J."/>
            <person name="Hornburger P."/>
            <person name="Mueller R.-W."/>
            <person name="Bruemmer F."/>
            <person name="Labrenz M."/>
            <person name="Spormann A.M."/>
            <person name="Op den Camp H."/>
            <person name="Overmann J."/>
            <person name="Amann R."/>
            <person name="Jetten M.S.M."/>
            <person name="Mascher T."/>
            <person name="Medema M.H."/>
            <person name="Devos D.P."/>
            <person name="Kaster A.-K."/>
            <person name="Ovreas L."/>
            <person name="Rohde M."/>
            <person name="Galperin M.Y."/>
            <person name="Jogler C."/>
        </authorList>
    </citation>
    <scope>NUCLEOTIDE SEQUENCE [LARGE SCALE GENOMIC DNA]</scope>
    <source>
        <strain evidence="5 6">Q31a</strain>
    </source>
</reference>
<name>A0A518G9V5_9BACT</name>
<feature type="chain" id="PRO_5022145578" evidence="1">
    <location>
        <begin position="20"/>
        <end position="832"/>
    </location>
</feature>
<dbReference type="RefSeq" id="WP_197355345.1">
    <property type="nucleotide sequence ID" value="NZ_CP036298.1"/>
</dbReference>
<dbReference type="InterPro" id="IPR011444">
    <property type="entry name" value="DUF1549"/>
</dbReference>
<dbReference type="Pfam" id="PF07583">
    <property type="entry name" value="PSCyt2"/>
    <property type="match status" value="1"/>
</dbReference>
<organism evidence="5 6">
    <name type="scientific">Aureliella helgolandensis</name>
    <dbReference type="NCBI Taxonomy" id="2527968"/>
    <lineage>
        <taxon>Bacteria</taxon>
        <taxon>Pseudomonadati</taxon>
        <taxon>Planctomycetota</taxon>
        <taxon>Planctomycetia</taxon>
        <taxon>Pirellulales</taxon>
        <taxon>Pirellulaceae</taxon>
        <taxon>Aureliella</taxon>
    </lineage>
</organism>
<evidence type="ECO:0000256" key="1">
    <source>
        <dbReference type="SAM" id="SignalP"/>
    </source>
</evidence>
<evidence type="ECO:0000259" key="4">
    <source>
        <dbReference type="Pfam" id="PF07635"/>
    </source>
</evidence>
<dbReference type="GO" id="GO:0009055">
    <property type="term" value="F:electron transfer activity"/>
    <property type="evidence" value="ECO:0007669"/>
    <property type="project" value="InterPro"/>
</dbReference>
<dbReference type="PANTHER" id="PTHR35889">
    <property type="entry name" value="CYCLOINULO-OLIGOSACCHARIDE FRUCTANOTRANSFERASE-RELATED"/>
    <property type="match status" value="1"/>
</dbReference>
<dbReference type="InterPro" id="IPR022655">
    <property type="entry name" value="DUF1553"/>
</dbReference>
<dbReference type="GO" id="GO:0020037">
    <property type="term" value="F:heme binding"/>
    <property type="evidence" value="ECO:0007669"/>
    <property type="project" value="InterPro"/>
</dbReference>
<dbReference type="EMBL" id="CP036298">
    <property type="protein sequence ID" value="QDV25377.1"/>
    <property type="molecule type" value="Genomic_DNA"/>
</dbReference>
<dbReference type="PANTHER" id="PTHR35889:SF3">
    <property type="entry name" value="F-BOX DOMAIN-CONTAINING PROTEIN"/>
    <property type="match status" value="1"/>
</dbReference>
<accession>A0A518G9V5</accession>